<dbReference type="Proteomes" id="UP000528432">
    <property type="component" value="Unassembled WGS sequence"/>
</dbReference>
<gene>
    <name evidence="2" type="ORF">HMJ28_03560</name>
</gene>
<dbReference type="RefSeq" id="WP_171302975.1">
    <property type="nucleotide sequence ID" value="NZ_JABFIF010000004.1"/>
</dbReference>
<keyword evidence="1" id="KW-0812">Transmembrane</keyword>
<organism evidence="2 3">
    <name type="scientific">Clostridium cochlearium</name>
    <dbReference type="NCBI Taxonomy" id="1494"/>
    <lineage>
        <taxon>Bacteria</taxon>
        <taxon>Bacillati</taxon>
        <taxon>Bacillota</taxon>
        <taxon>Clostridia</taxon>
        <taxon>Eubacteriales</taxon>
        <taxon>Clostridiaceae</taxon>
        <taxon>Clostridium</taxon>
    </lineage>
</organism>
<sequence length="278" mass="32313">MKTYIIAILITDLILGVVPAKIAEKKGKDFWKWYLYGISLFFFAMIHAIVLPEQSEQIKKLNFIDVYTTNEIKYLDIDCPIEVTGYKIKISEDKSQLICVIDFFNLSEKIVSAVEVNLTCYNSFNEKISNPYGNEITSLIQDQYGKCKEHFGTDTSINLSNYLDTRMVDITVRKVLFSDNTIWERADNNSCYINNKNLMNNELLATLKNVEGEDAKYYLSMTKDTWTCVCGRINNLEDKFCIKCNRNKEYMLKNYADSNSLEKRVDEIKQQEKTNKII</sequence>
<comment type="caution">
    <text evidence="2">The sequence shown here is derived from an EMBL/GenBank/DDBJ whole genome shotgun (WGS) entry which is preliminary data.</text>
</comment>
<protein>
    <submittedName>
        <fullName evidence="2">Uncharacterized protein</fullName>
    </submittedName>
</protein>
<keyword evidence="1" id="KW-1133">Transmembrane helix</keyword>
<accession>A0A7Y3XXX2</accession>
<keyword evidence="1" id="KW-0472">Membrane</keyword>
<evidence type="ECO:0000313" key="2">
    <source>
        <dbReference type="EMBL" id="NOH15470.1"/>
    </source>
</evidence>
<feature type="transmembrane region" description="Helical" evidence="1">
    <location>
        <begin position="30"/>
        <end position="51"/>
    </location>
</feature>
<dbReference type="AlphaFoldDB" id="A0A7Y3XXX2"/>
<proteinExistence type="predicted"/>
<dbReference type="EMBL" id="JABFIF010000004">
    <property type="protein sequence ID" value="NOH15470.1"/>
    <property type="molecule type" value="Genomic_DNA"/>
</dbReference>
<reference evidence="2 3" key="1">
    <citation type="submission" date="2020-05" db="EMBL/GenBank/DDBJ databases">
        <title>Draft genome sequence of Clostridium cochlearium strain AGROS13 isolated from a sheep dairy farm in New Zealand.</title>
        <authorList>
            <person name="Gupta T.B."/>
            <person name="Jauregui R."/>
            <person name="Risson A.N."/>
            <person name="Brightwell G."/>
            <person name="Maclean P."/>
        </authorList>
    </citation>
    <scope>NUCLEOTIDE SEQUENCE [LARGE SCALE GENOMIC DNA]</scope>
    <source>
        <strain evidence="2 3">AGROS13</strain>
    </source>
</reference>
<evidence type="ECO:0000313" key="3">
    <source>
        <dbReference type="Proteomes" id="UP000528432"/>
    </source>
</evidence>
<name>A0A7Y3XXX2_CLOCO</name>
<evidence type="ECO:0000256" key="1">
    <source>
        <dbReference type="SAM" id="Phobius"/>
    </source>
</evidence>